<feature type="domain" description="Glycosyltransferase 99 N-terminal" evidence="1">
    <location>
        <begin position="9"/>
        <end position="179"/>
    </location>
</feature>
<dbReference type="AlphaFoldDB" id="A0A094ZTU5"/>
<dbReference type="GO" id="GO:0016740">
    <property type="term" value="F:transferase activity"/>
    <property type="evidence" value="ECO:0007669"/>
    <property type="project" value="UniProtKB-KW"/>
</dbReference>
<organism evidence="2 3">
    <name type="scientific">Acetobacter tropicalis</name>
    <dbReference type="NCBI Taxonomy" id="104102"/>
    <lineage>
        <taxon>Bacteria</taxon>
        <taxon>Pseudomonadati</taxon>
        <taxon>Pseudomonadota</taxon>
        <taxon>Alphaproteobacteria</taxon>
        <taxon>Acetobacterales</taxon>
        <taxon>Acetobacteraceae</taxon>
        <taxon>Acetobacter</taxon>
    </lineage>
</organism>
<comment type="caution">
    <text evidence="2">The sequence shown here is derived from an EMBL/GenBank/DDBJ whole genome shotgun (WGS) entry which is preliminary data.</text>
</comment>
<evidence type="ECO:0000313" key="3">
    <source>
        <dbReference type="Proteomes" id="UP000029448"/>
    </source>
</evidence>
<dbReference type="InterPro" id="IPR054112">
    <property type="entry name" value="Glyco_transf_99_N"/>
</dbReference>
<dbReference type="GeneID" id="89479412"/>
<keyword evidence="3" id="KW-1185">Reference proteome</keyword>
<dbReference type="EMBL" id="JOKM01000018">
    <property type="protein sequence ID" value="KGB25541.1"/>
    <property type="molecule type" value="Genomic_DNA"/>
</dbReference>
<dbReference type="Proteomes" id="UP000029448">
    <property type="component" value="Unassembled WGS sequence"/>
</dbReference>
<sequence length="506" mass="60443">MTHHFVLVLPPISPVGASAHYFWVLQKWLHEFKNETTTIIMPTYYKTAFYDQNRWEFGEWSKKFHQYAPTYLRNNDHKNIYYYPFLSEIENKSSISESFKFSVKNNCYDLFLFYKKTINEIKKSFGESLVLVSWVNNASLRDAAKKENIQLIFNEIGPLRKPYYKQTAYWDTHGVNGDTNVATLWASEKTPFKEWFTHNELHIQPETIRSLIANVSITHSTPQYPLGIALQIETDSNALVFNRGWNNLSLIEHARTRLNLDKILVRYHPNGKALYSGLTDRDPNPLVFLSNVKELWTINSSLGIEAIFWNIPVVFFGNSPVETFISLEENEKDIFYTWFFTRYLIPYDFLFSKEYYIWRLNKPSFSEIINKHLCTYREKQSEYPVLAINNENHARPLFIRPLQNTLNHLENADRNILSQKELLQKQLNSINLLECQISERDKWVNDRNTWIKDRDQWIQDRDNLIKTLQQQIVDRDRWIQDRDRWIQDRDEIIEMYKQNIDKKPSF</sequence>
<dbReference type="STRING" id="104102.AtDm6_0736"/>
<name>A0A094ZTU5_9PROT</name>
<proteinExistence type="predicted"/>
<evidence type="ECO:0000259" key="1">
    <source>
        <dbReference type="Pfam" id="PF21912"/>
    </source>
</evidence>
<dbReference type="RefSeq" id="WP_035378117.1">
    <property type="nucleotide sequence ID" value="NZ_JAUYUW010000001.1"/>
</dbReference>
<reference evidence="2 3" key="1">
    <citation type="submission" date="2014-06" db="EMBL/GenBank/DDBJ databases">
        <title>Functional and comparative genomic analyses of the Drosophila gut microbiota identify candidate symbiosis factors.</title>
        <authorList>
            <person name="Newell P.D."/>
            <person name="Chaston J.M."/>
            <person name="Douglas A.E."/>
        </authorList>
    </citation>
    <scope>NUCLEOTIDE SEQUENCE [LARGE SCALE GENOMIC DNA]</scope>
    <source>
        <strain evidence="2 3">DmCS_006</strain>
    </source>
</reference>
<accession>A0A094ZTU5</accession>
<keyword evidence="2" id="KW-0808">Transferase</keyword>
<evidence type="ECO:0000313" key="2">
    <source>
        <dbReference type="EMBL" id="KGB25541.1"/>
    </source>
</evidence>
<gene>
    <name evidence="2" type="ORF">AtDm6_0736</name>
</gene>
<protein>
    <submittedName>
        <fullName evidence="2">Glycosyl transferase, family 2</fullName>
    </submittedName>
</protein>
<dbReference type="PATRIC" id="fig|104102.7.peg.732"/>
<dbReference type="Pfam" id="PF21912">
    <property type="entry name" value="Glyco_transf_99"/>
    <property type="match status" value="1"/>
</dbReference>